<dbReference type="GO" id="GO:0006360">
    <property type="term" value="P:transcription by RNA polymerase I"/>
    <property type="evidence" value="ECO:0007669"/>
    <property type="project" value="InterPro"/>
</dbReference>
<comment type="caution">
    <text evidence="2">The sequence shown here is derived from an EMBL/GenBank/DDBJ whole genome shotgun (WGS) entry which is preliminary data.</text>
</comment>
<dbReference type="Proteomes" id="UP001420932">
    <property type="component" value="Unassembled WGS sequence"/>
</dbReference>
<dbReference type="GO" id="GO:0000120">
    <property type="term" value="C:RNA polymerase I transcription regulator complex"/>
    <property type="evidence" value="ECO:0007669"/>
    <property type="project" value="InterPro"/>
</dbReference>
<feature type="compositionally biased region" description="Basic and acidic residues" evidence="1">
    <location>
        <begin position="28"/>
        <end position="37"/>
    </location>
</feature>
<evidence type="ECO:0000313" key="2">
    <source>
        <dbReference type="EMBL" id="KAK9121514.1"/>
    </source>
</evidence>
<name>A0AAP0ITJ9_9MAGN</name>
<organism evidence="2 3">
    <name type="scientific">Stephania yunnanensis</name>
    <dbReference type="NCBI Taxonomy" id="152371"/>
    <lineage>
        <taxon>Eukaryota</taxon>
        <taxon>Viridiplantae</taxon>
        <taxon>Streptophyta</taxon>
        <taxon>Embryophyta</taxon>
        <taxon>Tracheophyta</taxon>
        <taxon>Spermatophyta</taxon>
        <taxon>Magnoliopsida</taxon>
        <taxon>Ranunculales</taxon>
        <taxon>Menispermaceae</taxon>
        <taxon>Menispermoideae</taxon>
        <taxon>Cissampelideae</taxon>
        <taxon>Stephania</taxon>
    </lineage>
</organism>
<gene>
    <name evidence="2" type="ORF">Syun_019131</name>
</gene>
<feature type="region of interest" description="Disordered" evidence="1">
    <location>
        <begin position="21"/>
        <end position="44"/>
    </location>
</feature>
<dbReference type="AlphaFoldDB" id="A0AAP0ITJ9"/>
<dbReference type="InterPro" id="IPR039495">
    <property type="entry name" value="TAF1A"/>
</dbReference>
<reference evidence="2 3" key="1">
    <citation type="submission" date="2024-01" db="EMBL/GenBank/DDBJ databases">
        <title>Genome assemblies of Stephania.</title>
        <authorList>
            <person name="Yang L."/>
        </authorList>
    </citation>
    <scope>NUCLEOTIDE SEQUENCE [LARGE SCALE GENOMIC DNA]</scope>
    <source>
        <strain evidence="2">YNDBR</strain>
        <tissue evidence="2">Leaf</tissue>
    </source>
</reference>
<keyword evidence="3" id="KW-1185">Reference proteome</keyword>
<dbReference type="PANTHER" id="PTHR36720">
    <property type="entry name" value="TAF RNA POLYMERASE I SUBUNIT A"/>
    <property type="match status" value="1"/>
</dbReference>
<dbReference type="PANTHER" id="PTHR36720:SF1">
    <property type="entry name" value="TAF RNA POLYMERASE I SUBUNIT A"/>
    <property type="match status" value="1"/>
</dbReference>
<accession>A0AAP0ITJ9</accession>
<protein>
    <submittedName>
        <fullName evidence="2">Uncharacterized protein</fullName>
    </submittedName>
</protein>
<evidence type="ECO:0000256" key="1">
    <source>
        <dbReference type="SAM" id="MobiDB-lite"/>
    </source>
</evidence>
<sequence>MESLRNNDEVVEEVEREAIGRCDSTPVKADEENIETPRKRRKTHRSYHLRIEHRRKLGRLLGKLMKCHDWDSASGVLSIVLKGLCRERSPVVNQKKYWATMELLNKIEGDPVNPRKIKQIYENLMRNNATTKNPLKDKYSIQLDYILYSLTHGQVEEARQAVICLLPEAEHMRDPIISMMFGLILYDLWYSSIPEEMKLGSFDTYCRPSSLDVTGIESYNPSENLEGRNSVDVEDVISPMRCDSYTSVGNDKRLSIEMEGDLQRKQTEKKLQPWGFYIQESAEINENERSYSDHGANLVANSIFNCRGLDASLLPIRLPDSKENMDSIDSYVKKMNEFYANAIERFKFALHFTPPVLAAAIPLIQLLLLGDQVKEALNELENLHHKSNAALPVRLRAILLECFDSKNSISLSSCYEDILMKDPTSVDCLMKLITMHKNGEYGVESMVEMIALHLDATYPSFNVWNDLATCLLQLSQFEVDQMSMNERVTDFVRKGISSFQEFPNAFIQEKSKTLWLLRCRWWSARHFSICTFISELEACDLQLLLAKAVCASHLYGPDFQYVARVCTHLEKEDHRDGMSYLKTQMKKSVNLFKYLNRTT</sequence>
<proteinExistence type="predicted"/>
<evidence type="ECO:0000313" key="3">
    <source>
        <dbReference type="Proteomes" id="UP001420932"/>
    </source>
</evidence>
<dbReference type="Pfam" id="PF14929">
    <property type="entry name" value="TAF1_subA"/>
    <property type="match status" value="1"/>
</dbReference>
<dbReference type="EMBL" id="JBBNAF010000008">
    <property type="protein sequence ID" value="KAK9121514.1"/>
    <property type="molecule type" value="Genomic_DNA"/>
</dbReference>